<protein>
    <submittedName>
        <fullName evidence="3">Putative aldouronate transport system substrate-binding protein</fullName>
    </submittedName>
</protein>
<evidence type="ECO:0000256" key="2">
    <source>
        <dbReference type="SAM" id="SignalP"/>
    </source>
</evidence>
<dbReference type="InterPro" id="IPR050490">
    <property type="entry name" value="Bact_solute-bd_prot1"/>
</dbReference>
<name>A0A1M6YRR0_9FIRM</name>
<evidence type="ECO:0000313" key="3">
    <source>
        <dbReference type="EMBL" id="SHL20938.1"/>
    </source>
</evidence>
<evidence type="ECO:0000313" key="4">
    <source>
        <dbReference type="Proteomes" id="UP000184386"/>
    </source>
</evidence>
<dbReference type="EMBL" id="FRAC01000026">
    <property type="protein sequence ID" value="SHL20938.1"/>
    <property type="molecule type" value="Genomic_DNA"/>
</dbReference>
<keyword evidence="4" id="KW-1185">Reference proteome</keyword>
<dbReference type="Proteomes" id="UP000184386">
    <property type="component" value="Unassembled WGS sequence"/>
</dbReference>
<evidence type="ECO:0000256" key="1">
    <source>
        <dbReference type="SAM" id="MobiDB-lite"/>
    </source>
</evidence>
<dbReference type="AlphaFoldDB" id="A0A1M6YRR0"/>
<dbReference type="PANTHER" id="PTHR43649:SF12">
    <property type="entry name" value="DIACETYLCHITOBIOSE BINDING PROTEIN DASA"/>
    <property type="match status" value="1"/>
</dbReference>
<dbReference type="InterPro" id="IPR006059">
    <property type="entry name" value="SBP"/>
</dbReference>
<feature type="region of interest" description="Disordered" evidence="1">
    <location>
        <begin position="29"/>
        <end position="53"/>
    </location>
</feature>
<feature type="signal peptide" evidence="2">
    <location>
        <begin position="1"/>
        <end position="24"/>
    </location>
</feature>
<gene>
    <name evidence="3" type="ORF">SAMN02745136_04373</name>
</gene>
<dbReference type="STRING" id="1121322.SAMN02745136_04373"/>
<sequence>MKKRGLRSKLLSILLTGCMVVSLAACSSQSNQKNDSSKKEGTESGTNSKADKYEVTLGRMTTANPKLPDGDTYEDNAYTRWAEEVLNIDLKDAFEANGTDYDTQISLALSSGELPDMMTIRNQAVLEEMVDNDLIADLTEVWNKYASDTLKEAVDSFDGRALDRITFDGKIMMLPATDPDPGPTEAWIRSDWLQELGIKVDADHNHIITLDELKMIAKEFLEKNPGKAQNPVGMAFTPNLTGDDPSSANSINAVTSAFGAYPRTWMNDNGQVSYGSTSEPMKSALSLAADWFKEGIIDPQLGTRTWDDITSLLTNGQIGIVFGPWHMPDWLLNNVRELDKNATFEAYAIEDEKGKVNTKHINPVVGGVVVRKGFKHPEIAIQIANMFYDTMKYKPEEVAKYPEVENYINNAVDGTARPFNIEISSSTSLLDDYADIEKGVKDEIKIEDARTVESQNVIKSVKAYLADSANAATADWARYHSRMKGIGLIQSMTESNTINFITPVFPVETATMKTNMANLNKLEEETFLKIVTGATPVDSGFQDFVSQWNKQGGEQIIKEIQDQIK</sequence>
<proteinExistence type="predicted"/>
<dbReference type="PROSITE" id="PS00018">
    <property type="entry name" value="EF_HAND_1"/>
    <property type="match status" value="1"/>
</dbReference>
<dbReference type="InterPro" id="IPR018247">
    <property type="entry name" value="EF_Hand_1_Ca_BS"/>
</dbReference>
<accession>A0A1M6YRR0</accession>
<feature type="chain" id="PRO_5009923001" evidence="2">
    <location>
        <begin position="25"/>
        <end position="565"/>
    </location>
</feature>
<reference evidence="3 4" key="1">
    <citation type="submission" date="2016-11" db="EMBL/GenBank/DDBJ databases">
        <authorList>
            <person name="Jaros S."/>
            <person name="Januszkiewicz K."/>
            <person name="Wedrychowicz H."/>
        </authorList>
    </citation>
    <scope>NUCLEOTIDE SEQUENCE [LARGE SCALE GENOMIC DNA]</scope>
    <source>
        <strain evidence="3 4">DSM 15929</strain>
    </source>
</reference>
<dbReference type="Pfam" id="PF01547">
    <property type="entry name" value="SBP_bac_1"/>
    <property type="match status" value="1"/>
</dbReference>
<dbReference type="PANTHER" id="PTHR43649">
    <property type="entry name" value="ARABINOSE-BINDING PROTEIN-RELATED"/>
    <property type="match status" value="1"/>
</dbReference>
<keyword evidence="2" id="KW-0732">Signal</keyword>
<organism evidence="3 4">
    <name type="scientific">Anaerocolumna jejuensis DSM 15929</name>
    <dbReference type="NCBI Taxonomy" id="1121322"/>
    <lineage>
        <taxon>Bacteria</taxon>
        <taxon>Bacillati</taxon>
        <taxon>Bacillota</taxon>
        <taxon>Clostridia</taxon>
        <taxon>Lachnospirales</taxon>
        <taxon>Lachnospiraceae</taxon>
        <taxon>Anaerocolumna</taxon>
    </lineage>
</organism>
<dbReference type="PROSITE" id="PS51257">
    <property type="entry name" value="PROKAR_LIPOPROTEIN"/>
    <property type="match status" value="1"/>
</dbReference>
<dbReference type="Gene3D" id="3.40.190.10">
    <property type="entry name" value="Periplasmic binding protein-like II"/>
    <property type="match status" value="3"/>
</dbReference>
<dbReference type="RefSeq" id="WP_073279157.1">
    <property type="nucleotide sequence ID" value="NZ_FRAC01000026.1"/>
</dbReference>
<dbReference type="SUPFAM" id="SSF53850">
    <property type="entry name" value="Periplasmic binding protein-like II"/>
    <property type="match status" value="1"/>
</dbReference>